<proteinExistence type="predicted"/>
<evidence type="ECO:0008006" key="4">
    <source>
        <dbReference type="Google" id="ProtNLM"/>
    </source>
</evidence>
<dbReference type="EMBL" id="VCDP01000019">
    <property type="protein sequence ID" value="MDX7998721.1"/>
    <property type="molecule type" value="Genomic_DNA"/>
</dbReference>
<accession>A0ABU4SJA2</accession>
<evidence type="ECO:0000313" key="2">
    <source>
        <dbReference type="EMBL" id="MDX7998721.1"/>
    </source>
</evidence>
<keyword evidence="1" id="KW-0812">Transmembrane</keyword>
<dbReference type="InterPro" id="IPR052534">
    <property type="entry name" value="Extracell_DNA_Util/SecSys_Comp"/>
</dbReference>
<dbReference type="Proteomes" id="UP001271640">
    <property type="component" value="Unassembled WGS sequence"/>
</dbReference>
<dbReference type="InterPro" id="IPR016778">
    <property type="entry name" value="Competence_ComB"/>
</dbReference>
<dbReference type="InterPro" id="IPR007813">
    <property type="entry name" value="PilN"/>
</dbReference>
<keyword evidence="1" id="KW-0472">Membrane</keyword>
<dbReference type="RefSeq" id="WP_319925464.1">
    <property type="nucleotide sequence ID" value="NZ_VCDP01000019.1"/>
</dbReference>
<evidence type="ECO:0000256" key="1">
    <source>
        <dbReference type="SAM" id="Phobius"/>
    </source>
</evidence>
<organism evidence="2 3">
    <name type="scientific">Xenorhabdus littoralis</name>
    <dbReference type="NCBI Taxonomy" id="2582835"/>
    <lineage>
        <taxon>Bacteria</taxon>
        <taxon>Pseudomonadati</taxon>
        <taxon>Pseudomonadota</taxon>
        <taxon>Gammaproteobacteria</taxon>
        <taxon>Enterobacterales</taxon>
        <taxon>Morganellaceae</taxon>
        <taxon>Xenorhabdus</taxon>
    </lineage>
</organism>
<dbReference type="PANTHER" id="PTHR40278">
    <property type="entry name" value="DNA UTILIZATION PROTEIN HOFN"/>
    <property type="match status" value="1"/>
</dbReference>
<reference evidence="3" key="1">
    <citation type="journal article" date="2024" name="Toxins">
        <title>Genome Sequence Analysis of Native Xenorhabdus Strains Isolated from Entomopathogenic Nematodes in Argentina.</title>
        <authorList>
            <person name="Palma L."/>
            <person name="Frizzo L."/>
            <person name="Kaiser S."/>
            <person name="Berry C."/>
            <person name="Caballero P."/>
            <person name="Bode H.B."/>
            <person name="Del Valle E.E."/>
        </authorList>
    </citation>
    <scope>NUCLEOTIDE SEQUENCE [LARGE SCALE GENOMIC DNA]</scope>
    <source>
        <strain evidence="3">Reich</strain>
    </source>
</reference>
<name>A0ABU4SJA2_9GAMM</name>
<feature type="transmembrane region" description="Helical" evidence="1">
    <location>
        <begin position="21"/>
        <end position="40"/>
    </location>
</feature>
<keyword evidence="3" id="KW-1185">Reference proteome</keyword>
<gene>
    <name evidence="2" type="ORF">FE394_05820</name>
</gene>
<comment type="caution">
    <text evidence="2">The sequence shown here is derived from an EMBL/GenBank/DDBJ whole genome shotgun (WGS) entry which is preliminary data.</text>
</comment>
<dbReference type="PIRSF" id="PIRSF020785">
    <property type="entry name" value="Competence_ComB"/>
    <property type="match status" value="1"/>
</dbReference>
<protein>
    <recommendedName>
        <fullName evidence="4">Type IV pilus biogenesis protein PilN</fullName>
    </recommendedName>
</protein>
<dbReference type="Pfam" id="PF05137">
    <property type="entry name" value="PilN"/>
    <property type="match status" value="1"/>
</dbReference>
<keyword evidence="1" id="KW-1133">Transmembrane helix</keyword>
<evidence type="ECO:0000313" key="3">
    <source>
        <dbReference type="Proteomes" id="UP001271640"/>
    </source>
</evidence>
<dbReference type="PANTHER" id="PTHR40278:SF1">
    <property type="entry name" value="DNA UTILIZATION PROTEIN HOFN"/>
    <property type="match status" value="1"/>
</dbReference>
<sequence>MYQVNFLPWRQKALKRQCRKWGYLFCLQMTLWAVALVFIYTQQTNQIEQNHGQLTKFEHQLDQFQQSIRETDQVMLHHQQLTLHVRKKRAFMEQNQRYLQLFRQLPQLLPEKIWLTAFSDDSGQLVFSARSQNSQSSQNYMDISDMLDSLTGDTSLINVQLKKMTTTEDQLKVFTIDADWLMGESGGK</sequence>